<dbReference type="SMART" id="SM00409">
    <property type="entry name" value="IG"/>
    <property type="match status" value="1"/>
</dbReference>
<keyword evidence="13" id="KW-1185">Reference proteome</keyword>
<keyword evidence="5 9" id="KW-0472">Membrane</keyword>
<dbReference type="GO" id="GO:0016020">
    <property type="term" value="C:membrane"/>
    <property type="evidence" value="ECO:0007669"/>
    <property type="project" value="UniProtKB-SubCell"/>
</dbReference>
<dbReference type="InterPro" id="IPR013783">
    <property type="entry name" value="Ig-like_fold"/>
</dbReference>
<evidence type="ECO:0000256" key="3">
    <source>
        <dbReference type="ARBA" id="ARBA00022692"/>
    </source>
</evidence>
<keyword evidence="10" id="KW-0732">Signal</keyword>
<keyword evidence="7 12" id="KW-0675">Receptor</keyword>
<dbReference type="EMBL" id="CAWUFR010000015">
    <property type="protein sequence ID" value="CAK6953924.1"/>
    <property type="molecule type" value="Genomic_DNA"/>
</dbReference>
<dbReference type="PROSITE" id="PS50835">
    <property type="entry name" value="IG_LIKE"/>
    <property type="match status" value="2"/>
</dbReference>
<evidence type="ECO:0000313" key="13">
    <source>
        <dbReference type="Proteomes" id="UP001314229"/>
    </source>
</evidence>
<organism evidence="12 13">
    <name type="scientific">Scomber scombrus</name>
    <name type="common">Atlantic mackerel</name>
    <name type="synonym">Scomber vernalis</name>
    <dbReference type="NCBI Taxonomy" id="13677"/>
    <lineage>
        <taxon>Eukaryota</taxon>
        <taxon>Metazoa</taxon>
        <taxon>Chordata</taxon>
        <taxon>Craniata</taxon>
        <taxon>Vertebrata</taxon>
        <taxon>Euteleostomi</taxon>
        <taxon>Actinopterygii</taxon>
        <taxon>Neopterygii</taxon>
        <taxon>Teleostei</taxon>
        <taxon>Neoteleostei</taxon>
        <taxon>Acanthomorphata</taxon>
        <taxon>Pelagiaria</taxon>
        <taxon>Scombriformes</taxon>
        <taxon>Scombridae</taxon>
        <taxon>Scomber</taxon>
    </lineage>
</organism>
<sequence>MKEMMWVFALIILSACETWSLETGAITNSSASVPKVYVVRNSTFNVGSEVNLTCSKKLWNETFYVIWKIDTNKKCRISHSNSGRNEDSCNGGMSLQNTSSSQSYLHIPNFSNDDVGVYNCETAYPGGADEHIINVAITVPPNISAWFEWKGNKMVAVCKAENGQPAANISWSHTGNSLLETSSGSDGLITVESTLELHEKNLSCIITHPYWKSGKTLILETTKGQPAGLPFNLLYILIAVIIIAVLAGFLFFAQKKLTMPKSCRQANTSPSKLSQAEDVEEVEPYASYVQRVNSIYNS</sequence>
<protein>
    <submittedName>
        <fullName evidence="12">Cell surface glycoprotein CD200 receptor 1</fullName>
    </submittedName>
</protein>
<comment type="similarity">
    <text evidence="2">Belongs to the CD200R family.</text>
</comment>
<comment type="caution">
    <text evidence="12">The sequence shown here is derived from an EMBL/GenBank/DDBJ whole genome shotgun (WGS) entry which is preliminary data.</text>
</comment>
<dbReference type="InterPro" id="IPR040012">
    <property type="entry name" value="CD200R"/>
</dbReference>
<dbReference type="SUPFAM" id="SSF48726">
    <property type="entry name" value="Immunoglobulin"/>
    <property type="match status" value="2"/>
</dbReference>
<reference evidence="12 13" key="1">
    <citation type="submission" date="2024-01" db="EMBL/GenBank/DDBJ databases">
        <authorList>
            <person name="Alioto T."/>
            <person name="Alioto T."/>
            <person name="Gomez Garrido J."/>
        </authorList>
    </citation>
    <scope>NUCLEOTIDE SEQUENCE [LARGE SCALE GENOMIC DNA]</scope>
</reference>
<evidence type="ECO:0000256" key="8">
    <source>
        <dbReference type="ARBA" id="ARBA00023180"/>
    </source>
</evidence>
<dbReference type="PANTHER" id="PTHR21462:SF2">
    <property type="entry name" value="CELL SURFACE GLYCOPROTEIN CD200 RECEPTOR 2"/>
    <property type="match status" value="1"/>
</dbReference>
<dbReference type="Pfam" id="PF07686">
    <property type="entry name" value="V-set"/>
    <property type="match status" value="1"/>
</dbReference>
<keyword evidence="3 9" id="KW-0812">Transmembrane</keyword>
<dbReference type="InterPro" id="IPR013106">
    <property type="entry name" value="Ig_V-set"/>
</dbReference>
<dbReference type="GO" id="GO:0009986">
    <property type="term" value="C:cell surface"/>
    <property type="evidence" value="ECO:0007669"/>
    <property type="project" value="UniProtKB-ARBA"/>
</dbReference>
<dbReference type="PANTHER" id="PTHR21462">
    <property type="entry name" value="CELL SURFACE GLYCOPROTEIN OX2 RECEPTOR PRECURSOR"/>
    <property type="match status" value="1"/>
</dbReference>
<evidence type="ECO:0000259" key="11">
    <source>
        <dbReference type="PROSITE" id="PS50835"/>
    </source>
</evidence>
<dbReference type="Proteomes" id="UP001314229">
    <property type="component" value="Unassembled WGS sequence"/>
</dbReference>
<proteinExistence type="inferred from homology"/>
<keyword evidence="4 9" id="KW-1133">Transmembrane helix</keyword>
<feature type="signal peptide" evidence="10">
    <location>
        <begin position="1"/>
        <end position="20"/>
    </location>
</feature>
<dbReference type="InterPro" id="IPR013162">
    <property type="entry name" value="CD80_C2-set"/>
</dbReference>
<dbReference type="InterPro" id="IPR036179">
    <property type="entry name" value="Ig-like_dom_sf"/>
</dbReference>
<feature type="domain" description="Ig-like" evidence="11">
    <location>
        <begin position="141"/>
        <end position="222"/>
    </location>
</feature>
<evidence type="ECO:0000256" key="6">
    <source>
        <dbReference type="ARBA" id="ARBA00023157"/>
    </source>
</evidence>
<feature type="domain" description="Ig-like" evidence="11">
    <location>
        <begin position="34"/>
        <end position="138"/>
    </location>
</feature>
<evidence type="ECO:0000256" key="10">
    <source>
        <dbReference type="SAM" id="SignalP"/>
    </source>
</evidence>
<comment type="subcellular location">
    <subcellularLocation>
        <location evidence="1">Membrane</location>
        <topology evidence="1">Single-pass membrane protein</topology>
    </subcellularLocation>
</comment>
<keyword evidence="6" id="KW-1015">Disulfide bond</keyword>
<evidence type="ECO:0000256" key="4">
    <source>
        <dbReference type="ARBA" id="ARBA00022989"/>
    </source>
</evidence>
<dbReference type="GO" id="GO:0038023">
    <property type="term" value="F:signaling receptor activity"/>
    <property type="evidence" value="ECO:0007669"/>
    <property type="project" value="InterPro"/>
</dbReference>
<evidence type="ECO:0000256" key="1">
    <source>
        <dbReference type="ARBA" id="ARBA00004167"/>
    </source>
</evidence>
<dbReference type="InterPro" id="IPR003599">
    <property type="entry name" value="Ig_sub"/>
</dbReference>
<evidence type="ECO:0000256" key="7">
    <source>
        <dbReference type="ARBA" id="ARBA00023170"/>
    </source>
</evidence>
<dbReference type="Pfam" id="PF08205">
    <property type="entry name" value="C2-set_2"/>
    <property type="match status" value="1"/>
</dbReference>
<dbReference type="InterPro" id="IPR007110">
    <property type="entry name" value="Ig-like_dom"/>
</dbReference>
<dbReference type="Gene3D" id="2.60.40.10">
    <property type="entry name" value="Immunoglobulins"/>
    <property type="match status" value="2"/>
</dbReference>
<name>A0AAV1N4V7_SCOSC</name>
<evidence type="ECO:0000313" key="12">
    <source>
        <dbReference type="EMBL" id="CAK6953924.1"/>
    </source>
</evidence>
<dbReference type="AlphaFoldDB" id="A0AAV1N4V7"/>
<evidence type="ECO:0000256" key="5">
    <source>
        <dbReference type="ARBA" id="ARBA00023136"/>
    </source>
</evidence>
<keyword evidence="8" id="KW-0325">Glycoprotein</keyword>
<feature type="transmembrane region" description="Helical" evidence="9">
    <location>
        <begin position="233"/>
        <end position="252"/>
    </location>
</feature>
<dbReference type="GO" id="GO:0150077">
    <property type="term" value="P:regulation of neuroinflammatory response"/>
    <property type="evidence" value="ECO:0007669"/>
    <property type="project" value="InterPro"/>
</dbReference>
<evidence type="ECO:0000256" key="9">
    <source>
        <dbReference type="SAM" id="Phobius"/>
    </source>
</evidence>
<evidence type="ECO:0000256" key="2">
    <source>
        <dbReference type="ARBA" id="ARBA00008215"/>
    </source>
</evidence>
<accession>A0AAV1N4V7</accession>
<feature type="chain" id="PRO_5043595143" evidence="10">
    <location>
        <begin position="21"/>
        <end position="298"/>
    </location>
</feature>
<dbReference type="PROSITE" id="PS51257">
    <property type="entry name" value="PROKAR_LIPOPROTEIN"/>
    <property type="match status" value="1"/>
</dbReference>
<gene>
    <name evidence="12" type="ORF">FSCOSCO3_A017372</name>
</gene>